<gene>
    <name evidence="3" type="ORF">H9626_11100</name>
</gene>
<dbReference type="PROSITE" id="PS51462">
    <property type="entry name" value="NUDIX"/>
    <property type="match status" value="1"/>
</dbReference>
<keyword evidence="1" id="KW-0378">Hydrolase</keyword>
<accession>A0ABR8VDL3</accession>
<dbReference type="InterPro" id="IPR000086">
    <property type="entry name" value="NUDIX_hydrolase_dom"/>
</dbReference>
<proteinExistence type="predicted"/>
<reference evidence="3 4" key="1">
    <citation type="submission" date="2020-08" db="EMBL/GenBank/DDBJ databases">
        <title>A Genomic Blueprint of the Chicken Gut Microbiome.</title>
        <authorList>
            <person name="Gilroy R."/>
            <person name="Ravi A."/>
            <person name="Getino M."/>
            <person name="Pursley I."/>
            <person name="Horton D.L."/>
            <person name="Alikhan N.-F."/>
            <person name="Baker D."/>
            <person name="Gharbi K."/>
            <person name="Hall N."/>
            <person name="Watson M."/>
            <person name="Adriaenssens E.M."/>
            <person name="Foster-Nyarko E."/>
            <person name="Jarju S."/>
            <person name="Secka A."/>
            <person name="Antonio M."/>
            <person name="Oren A."/>
            <person name="Chaudhuri R."/>
            <person name="La Ragione R.M."/>
            <person name="Hildebrand F."/>
            <person name="Pallen M.J."/>
        </authorList>
    </citation>
    <scope>NUCLEOTIDE SEQUENCE [LARGE SCALE GENOMIC DNA]</scope>
    <source>
        <strain evidence="3 4">Sa1YUN3</strain>
    </source>
</reference>
<evidence type="ECO:0000313" key="4">
    <source>
        <dbReference type="Proteomes" id="UP000616346"/>
    </source>
</evidence>
<dbReference type="RefSeq" id="WP_191710504.1">
    <property type="nucleotide sequence ID" value="NZ_JACSPQ010000014.1"/>
</dbReference>
<dbReference type="InterPro" id="IPR020084">
    <property type="entry name" value="NUDIX_hydrolase_CS"/>
</dbReference>
<organism evidence="3 4">
    <name type="scientific">Phocaeicola faecium</name>
    <dbReference type="NCBI Taxonomy" id="2762213"/>
    <lineage>
        <taxon>Bacteria</taxon>
        <taxon>Pseudomonadati</taxon>
        <taxon>Bacteroidota</taxon>
        <taxon>Bacteroidia</taxon>
        <taxon>Bacteroidales</taxon>
        <taxon>Bacteroidaceae</taxon>
        <taxon>Phocaeicola</taxon>
    </lineage>
</organism>
<evidence type="ECO:0000259" key="2">
    <source>
        <dbReference type="PROSITE" id="PS51462"/>
    </source>
</evidence>
<dbReference type="Pfam" id="PF00293">
    <property type="entry name" value="NUDIX"/>
    <property type="match status" value="1"/>
</dbReference>
<dbReference type="PANTHER" id="PTHR10885">
    <property type="entry name" value="ISOPENTENYL-DIPHOSPHATE DELTA-ISOMERASE"/>
    <property type="match status" value="1"/>
</dbReference>
<dbReference type="Proteomes" id="UP000616346">
    <property type="component" value="Unassembled WGS sequence"/>
</dbReference>
<dbReference type="PANTHER" id="PTHR10885:SF0">
    <property type="entry name" value="ISOPENTENYL-DIPHOSPHATE DELTA-ISOMERASE"/>
    <property type="match status" value="1"/>
</dbReference>
<dbReference type="CDD" id="cd04692">
    <property type="entry name" value="NUDIX_Hydrolase"/>
    <property type="match status" value="1"/>
</dbReference>
<comment type="caution">
    <text evidence="3">The sequence shown here is derived from an EMBL/GenBank/DDBJ whole genome shotgun (WGS) entry which is preliminary data.</text>
</comment>
<feature type="domain" description="Nudix hydrolase" evidence="2">
    <location>
        <begin position="33"/>
        <end position="166"/>
    </location>
</feature>
<dbReference type="Gene3D" id="3.90.79.10">
    <property type="entry name" value="Nucleoside Triphosphate Pyrophosphohydrolase"/>
    <property type="match status" value="1"/>
</dbReference>
<keyword evidence="4" id="KW-1185">Reference proteome</keyword>
<dbReference type="EMBL" id="JACSPQ010000014">
    <property type="protein sequence ID" value="MBD8002752.1"/>
    <property type="molecule type" value="Genomic_DNA"/>
</dbReference>
<evidence type="ECO:0000313" key="3">
    <source>
        <dbReference type="EMBL" id="MBD8002752.1"/>
    </source>
</evidence>
<sequence>MKDNSEEMFPLVDEEGNITGAASRGECHNGSKLLHPVVHLHVFNSRGELYLQKRPEWKDIQPGKWDTAVGGHIDLGESVEMALKREAREELGIEDFTPQLLTHYVFESDREKELVFAHKTVYDGVITPSEELEGGRFWTLDEIRNHIGQNVFTPNYESEFKRLFKFSD</sequence>
<protein>
    <submittedName>
        <fullName evidence="3">NUDIX domain-containing protein</fullName>
    </submittedName>
</protein>
<dbReference type="InterPro" id="IPR015797">
    <property type="entry name" value="NUDIX_hydrolase-like_dom_sf"/>
</dbReference>
<evidence type="ECO:0000256" key="1">
    <source>
        <dbReference type="ARBA" id="ARBA00022801"/>
    </source>
</evidence>
<dbReference type="PROSITE" id="PS00893">
    <property type="entry name" value="NUDIX_BOX"/>
    <property type="match status" value="1"/>
</dbReference>
<name>A0ABR8VDL3_9BACT</name>
<dbReference type="SUPFAM" id="SSF55811">
    <property type="entry name" value="Nudix"/>
    <property type="match status" value="1"/>
</dbReference>